<dbReference type="InterPro" id="IPR001753">
    <property type="entry name" value="Enoyl-CoA_hydra/iso"/>
</dbReference>
<keyword evidence="3" id="KW-0371">Homeobox</keyword>
<dbReference type="InterPro" id="IPR002376">
    <property type="entry name" value="Formyl_transf_N"/>
</dbReference>
<name>A0A3B1E205_9ZZZZ</name>
<dbReference type="CDD" id="cd08701">
    <property type="entry name" value="FMT_C_HypX"/>
    <property type="match status" value="1"/>
</dbReference>
<dbReference type="Gene3D" id="3.40.50.12230">
    <property type="match status" value="1"/>
</dbReference>
<dbReference type="Pfam" id="PF00378">
    <property type="entry name" value="ECH_1"/>
    <property type="match status" value="1"/>
</dbReference>
<accession>A0A3B1E205</accession>
<evidence type="ECO:0000259" key="2">
    <source>
        <dbReference type="Pfam" id="PF02911"/>
    </source>
</evidence>
<evidence type="ECO:0000259" key="1">
    <source>
        <dbReference type="Pfam" id="PF00551"/>
    </source>
</evidence>
<dbReference type="PANTHER" id="PTHR43388">
    <property type="entry name" value="HYDROGENASE MATURATION FACTOR HOXX"/>
    <property type="match status" value="1"/>
</dbReference>
<dbReference type="SUPFAM" id="SSF53328">
    <property type="entry name" value="Formyltransferase"/>
    <property type="match status" value="1"/>
</dbReference>
<dbReference type="CDD" id="cd06558">
    <property type="entry name" value="crotonase-like"/>
    <property type="match status" value="1"/>
</dbReference>
<dbReference type="InterPro" id="IPR029045">
    <property type="entry name" value="ClpP/crotonase-like_dom_sf"/>
</dbReference>
<dbReference type="AlphaFoldDB" id="A0A3B1E205"/>
<proteinExistence type="predicted"/>
<dbReference type="GO" id="GO:0003677">
    <property type="term" value="F:DNA binding"/>
    <property type="evidence" value="ECO:0007669"/>
    <property type="project" value="UniProtKB-KW"/>
</dbReference>
<dbReference type="Pfam" id="PF00551">
    <property type="entry name" value="Formyl_trans_N"/>
    <property type="match status" value="1"/>
</dbReference>
<dbReference type="InterPro" id="IPR005793">
    <property type="entry name" value="Formyl_trans_C"/>
</dbReference>
<dbReference type="InterPro" id="IPR011034">
    <property type="entry name" value="Formyl_transferase-like_C_sf"/>
</dbReference>
<dbReference type="PANTHER" id="PTHR43388:SF1">
    <property type="entry name" value="HYDROGENASE MATURATION FACTOR HOXX"/>
    <property type="match status" value="1"/>
</dbReference>
<gene>
    <name evidence="3" type="ORF">MNB_ARC-1_548</name>
</gene>
<evidence type="ECO:0000313" key="3">
    <source>
        <dbReference type="EMBL" id="VAY87923.1"/>
    </source>
</evidence>
<dbReference type="Gene3D" id="3.90.226.10">
    <property type="entry name" value="2-enoyl-CoA Hydratase, Chain A, domain 1"/>
    <property type="match status" value="1"/>
</dbReference>
<dbReference type="Pfam" id="PF02911">
    <property type="entry name" value="Formyl_trans_C"/>
    <property type="match status" value="1"/>
</dbReference>
<protein>
    <submittedName>
        <fullName evidence="3">Hydrogenase assembly protein HoxX</fullName>
    </submittedName>
</protein>
<dbReference type="InterPro" id="IPR047180">
    <property type="entry name" value="HoxX-like"/>
</dbReference>
<feature type="domain" description="Formyl transferase C-terminal" evidence="2">
    <location>
        <begin position="168"/>
        <end position="258"/>
    </location>
</feature>
<sequence length="549" mass="63218">MKITLLITTFNAISQSYYCILKEKNHQVDIVYAISDKQMYDEIKAFNPDIIICPYLKKFVPSNIYSVYDTFILHPGIIGDKGAYSIDNALRNKRETWGVVILKANGDYDDGDIYASVDFNLRTTTKSSIYRNETLNASIEALDILLANLEDKSFIPTKQQNTNMHLQLTQDIRKINWQNDTTQEIIDKINYSDSYPGVLDEIMGIKCYLFGVFKEERLKSEKPKQILAKRDGAICISTIDGSLWISHLKEINSFKLPATYVLKDKLKGIKEDRVPLIFDKSYSTFYELSCDIKDDIAYLHFNFLNGAFRAEQCIRLKYAFEYLKEKVKVVVLMGGADFFSNGINLNILEDSKKSGEDGWSNINAINDLVYSIISANEVITVASVKKNAGAGGVFLALACDYVVASQNTIFNPHYKTLGLSGSEYHSYTLSKRVGDDIARRLLEDCLPTMAQKAKQINMIDEVFDIDSYQNDLENYCQDLISDEDKYDDFLYDKEDYLEENITKINQCKNKEIKIMYDEFWNKDSIFHKLRYDFVYKICPLQTPKRFKFN</sequence>
<reference evidence="3" key="1">
    <citation type="submission" date="2018-10" db="EMBL/GenBank/DDBJ databases">
        <authorList>
            <person name="Aoki K."/>
        </authorList>
    </citation>
    <scope>NUCLEOTIDE SEQUENCE</scope>
</reference>
<dbReference type="SUPFAM" id="SSF52096">
    <property type="entry name" value="ClpP/crotonase"/>
    <property type="match status" value="1"/>
</dbReference>
<dbReference type="SUPFAM" id="SSF50486">
    <property type="entry name" value="FMT C-terminal domain-like"/>
    <property type="match status" value="1"/>
</dbReference>
<feature type="domain" description="Formyl transferase N-terminal" evidence="1">
    <location>
        <begin position="36"/>
        <end position="128"/>
    </location>
</feature>
<dbReference type="EMBL" id="UOYO01000038">
    <property type="protein sequence ID" value="VAY87923.1"/>
    <property type="molecule type" value="Genomic_DNA"/>
</dbReference>
<dbReference type="InterPro" id="IPR036477">
    <property type="entry name" value="Formyl_transf_N_sf"/>
</dbReference>
<organism evidence="3">
    <name type="scientific">hydrothermal vent metagenome</name>
    <dbReference type="NCBI Taxonomy" id="652676"/>
    <lineage>
        <taxon>unclassified sequences</taxon>
        <taxon>metagenomes</taxon>
        <taxon>ecological metagenomes</taxon>
    </lineage>
</organism>
<dbReference type="GO" id="GO:0003824">
    <property type="term" value="F:catalytic activity"/>
    <property type="evidence" value="ECO:0007669"/>
    <property type="project" value="InterPro"/>
</dbReference>